<dbReference type="Proteomes" id="UP001168821">
    <property type="component" value="Unassembled WGS sequence"/>
</dbReference>
<protein>
    <recommendedName>
        <fullName evidence="1">Tc1-like transposase DDE domain-containing protein</fullName>
    </recommendedName>
</protein>
<evidence type="ECO:0000313" key="2">
    <source>
        <dbReference type="EMBL" id="KAJ3661538.1"/>
    </source>
</evidence>
<reference evidence="2" key="1">
    <citation type="journal article" date="2023" name="G3 (Bethesda)">
        <title>Whole genome assemblies of Zophobas morio and Tenebrio molitor.</title>
        <authorList>
            <person name="Kaur S."/>
            <person name="Stinson S.A."/>
            <person name="diCenzo G.C."/>
        </authorList>
    </citation>
    <scope>NUCLEOTIDE SEQUENCE</scope>
    <source>
        <strain evidence="2">QUZm001</strain>
    </source>
</reference>
<dbReference type="PANTHER" id="PTHR33939:SF1">
    <property type="entry name" value="DUF4371 DOMAIN-CONTAINING PROTEIN"/>
    <property type="match status" value="1"/>
</dbReference>
<evidence type="ECO:0000259" key="1">
    <source>
        <dbReference type="Pfam" id="PF13358"/>
    </source>
</evidence>
<evidence type="ECO:0000313" key="3">
    <source>
        <dbReference type="Proteomes" id="UP001168821"/>
    </source>
</evidence>
<dbReference type="EMBL" id="JALNTZ010000002">
    <property type="protein sequence ID" value="KAJ3661538.1"/>
    <property type="molecule type" value="Genomic_DNA"/>
</dbReference>
<dbReference type="AlphaFoldDB" id="A0AA38MMV7"/>
<name>A0AA38MMV7_9CUCU</name>
<sequence>MEKPHVVALRKVFLSKYMENVNSAEKKPFIYLDETWVFSNGTVRRSWQDEDLGSVKRTSGDGGRYIIINAGNEEGFVENASLIFKSKNNTLDYHHEMNAENFEKWLQNDLLPKLEEPSIIVLDNASYHSRLEEKRPTTAWKKVDLQLWLQKNCIAFSELDKSLDNIITTTGHDVLRLPPYHCIFNPIEMVWSQTKRFYDEDVLKSKNPLDAWNRALQNVTPEQWKSYVKHTENIIKTYWDKEKFVKVNKIIINLNVETDESDSDFNFAENDI</sequence>
<keyword evidence="3" id="KW-1185">Reference proteome</keyword>
<dbReference type="InterPro" id="IPR036397">
    <property type="entry name" value="RNaseH_sf"/>
</dbReference>
<dbReference type="PANTHER" id="PTHR33939">
    <property type="entry name" value="PROTEIN CBG22215"/>
    <property type="match status" value="1"/>
</dbReference>
<comment type="caution">
    <text evidence="2">The sequence shown here is derived from an EMBL/GenBank/DDBJ whole genome shotgun (WGS) entry which is preliminary data.</text>
</comment>
<dbReference type="Gene3D" id="3.30.420.10">
    <property type="entry name" value="Ribonuclease H-like superfamily/Ribonuclease H"/>
    <property type="match status" value="1"/>
</dbReference>
<organism evidence="2 3">
    <name type="scientific">Zophobas morio</name>
    <dbReference type="NCBI Taxonomy" id="2755281"/>
    <lineage>
        <taxon>Eukaryota</taxon>
        <taxon>Metazoa</taxon>
        <taxon>Ecdysozoa</taxon>
        <taxon>Arthropoda</taxon>
        <taxon>Hexapoda</taxon>
        <taxon>Insecta</taxon>
        <taxon>Pterygota</taxon>
        <taxon>Neoptera</taxon>
        <taxon>Endopterygota</taxon>
        <taxon>Coleoptera</taxon>
        <taxon>Polyphaga</taxon>
        <taxon>Cucujiformia</taxon>
        <taxon>Tenebrionidae</taxon>
        <taxon>Zophobas</taxon>
    </lineage>
</organism>
<proteinExistence type="predicted"/>
<feature type="domain" description="Tc1-like transposase DDE" evidence="1">
    <location>
        <begin position="29"/>
        <end position="196"/>
    </location>
</feature>
<dbReference type="InterPro" id="IPR038717">
    <property type="entry name" value="Tc1-like_DDE_dom"/>
</dbReference>
<dbReference type="GO" id="GO:0003676">
    <property type="term" value="F:nucleic acid binding"/>
    <property type="evidence" value="ECO:0007669"/>
    <property type="project" value="InterPro"/>
</dbReference>
<accession>A0AA38MMV7</accession>
<dbReference type="Pfam" id="PF13358">
    <property type="entry name" value="DDE_3"/>
    <property type="match status" value="1"/>
</dbReference>
<gene>
    <name evidence="2" type="ORF">Zmor_005931</name>
</gene>